<organism evidence="2 3">
    <name type="scientific">Bradyrhizobium barranii</name>
    <dbReference type="NCBI Taxonomy" id="2992140"/>
    <lineage>
        <taxon>Bacteria</taxon>
        <taxon>Pseudomonadati</taxon>
        <taxon>Pseudomonadota</taxon>
        <taxon>Alphaproteobacteria</taxon>
        <taxon>Hyphomicrobiales</taxon>
        <taxon>Nitrobacteraceae</taxon>
        <taxon>Bradyrhizobium</taxon>
    </lineage>
</organism>
<accession>A0ABY3QYH1</accession>
<keyword evidence="3" id="KW-1185">Reference proteome</keyword>
<sequence length="264" mass="26851">MILTRIFAGALALALMAAPARADQFTLVTPEVGSATMANLRTFLNNVMPTLAGCFSGNAVPAVAAGNVPVAYQCWADTSAAPVVKFKIYNPTLSSWVQIYSVNTTTGVMTPSNSVTQIVCGTGLTGGGITSTGTCAIDKATAANYYAGASNKVVTTDVVYTAEVALGNSGSGTLVLDTTAFVNAAVIMTGNISGVAWTGIAGKSGTIRLAQDATGNRTIVWPSALKWTGGSAPALSTAALAQDYLNYNCISATLCQASLAKNVQ</sequence>
<keyword evidence="1" id="KW-0732">Signal</keyword>
<dbReference type="RefSeq" id="WP_231145096.1">
    <property type="nucleotide sequence ID" value="NZ_CP088100.1"/>
</dbReference>
<name>A0ABY3QYH1_9BRAD</name>
<reference evidence="2" key="1">
    <citation type="submission" date="2021-11" db="EMBL/GenBank/DDBJ databases">
        <title>Australian commercial rhizobial inoculants.</title>
        <authorList>
            <person name="Kohlmeier M.G."/>
            <person name="O'Hara G.W."/>
            <person name="Colombi E."/>
            <person name="Ramsay J.P."/>
            <person name="Terpolilli J."/>
        </authorList>
    </citation>
    <scope>NUCLEOTIDE SEQUENCE</scope>
    <source>
        <strain evidence="2">CC829</strain>
    </source>
</reference>
<evidence type="ECO:0000256" key="1">
    <source>
        <dbReference type="SAM" id="SignalP"/>
    </source>
</evidence>
<protein>
    <submittedName>
        <fullName evidence="2">Uncharacterized protein</fullName>
    </submittedName>
</protein>
<proteinExistence type="predicted"/>
<dbReference type="EMBL" id="CP088100">
    <property type="protein sequence ID" value="UFW91064.1"/>
    <property type="molecule type" value="Genomic_DNA"/>
</dbReference>
<evidence type="ECO:0000313" key="3">
    <source>
        <dbReference type="Proteomes" id="UP001430990"/>
    </source>
</evidence>
<feature type="signal peptide" evidence="1">
    <location>
        <begin position="1"/>
        <end position="22"/>
    </location>
</feature>
<evidence type="ECO:0000313" key="2">
    <source>
        <dbReference type="EMBL" id="UFW91064.1"/>
    </source>
</evidence>
<feature type="chain" id="PRO_5045542676" evidence="1">
    <location>
        <begin position="23"/>
        <end position="264"/>
    </location>
</feature>
<dbReference type="Proteomes" id="UP001430990">
    <property type="component" value="Chromosome"/>
</dbReference>
<gene>
    <name evidence="2" type="ORF">BjapCC829_22000</name>
</gene>